<evidence type="ECO:0000313" key="3">
    <source>
        <dbReference type="Proteomes" id="UP001432027"/>
    </source>
</evidence>
<reference evidence="2" key="1">
    <citation type="submission" date="2023-10" db="EMBL/GenBank/DDBJ databases">
        <title>Genome assembly of Pristionchus species.</title>
        <authorList>
            <person name="Yoshida K."/>
            <person name="Sommer R.J."/>
        </authorList>
    </citation>
    <scope>NUCLEOTIDE SEQUENCE</scope>
    <source>
        <strain evidence="2">RS0144</strain>
    </source>
</reference>
<evidence type="ECO:0000313" key="2">
    <source>
        <dbReference type="EMBL" id="GMS83512.1"/>
    </source>
</evidence>
<comment type="caution">
    <text evidence="2">The sequence shown here is derived from an EMBL/GenBank/DDBJ whole genome shotgun (WGS) entry which is preliminary data.</text>
</comment>
<accession>A0AAV5SLC8</accession>
<feature type="compositionally biased region" description="Basic and acidic residues" evidence="1">
    <location>
        <begin position="1"/>
        <end position="32"/>
    </location>
</feature>
<proteinExistence type="predicted"/>
<feature type="compositionally biased region" description="Polar residues" evidence="1">
    <location>
        <begin position="130"/>
        <end position="145"/>
    </location>
</feature>
<feature type="compositionally biased region" description="Basic and acidic residues" evidence="1">
    <location>
        <begin position="157"/>
        <end position="169"/>
    </location>
</feature>
<dbReference type="EMBL" id="BTSX01000002">
    <property type="protein sequence ID" value="GMS83512.1"/>
    <property type="molecule type" value="Genomic_DNA"/>
</dbReference>
<dbReference type="AlphaFoldDB" id="A0AAV5SLC8"/>
<feature type="compositionally biased region" description="Basic and acidic residues" evidence="1">
    <location>
        <begin position="108"/>
        <end position="122"/>
    </location>
</feature>
<evidence type="ECO:0000256" key="1">
    <source>
        <dbReference type="SAM" id="MobiDB-lite"/>
    </source>
</evidence>
<organism evidence="2 3">
    <name type="scientific">Pristionchus entomophagus</name>
    <dbReference type="NCBI Taxonomy" id="358040"/>
    <lineage>
        <taxon>Eukaryota</taxon>
        <taxon>Metazoa</taxon>
        <taxon>Ecdysozoa</taxon>
        <taxon>Nematoda</taxon>
        <taxon>Chromadorea</taxon>
        <taxon>Rhabditida</taxon>
        <taxon>Rhabditina</taxon>
        <taxon>Diplogasteromorpha</taxon>
        <taxon>Diplogasteroidea</taxon>
        <taxon>Neodiplogasteridae</taxon>
        <taxon>Pristionchus</taxon>
    </lineage>
</organism>
<feature type="region of interest" description="Disordered" evidence="1">
    <location>
        <begin position="1"/>
        <end position="169"/>
    </location>
</feature>
<protein>
    <submittedName>
        <fullName evidence="2">Uncharacterized protein</fullName>
    </submittedName>
</protein>
<sequence length="182" mass="20879">SELNEVDNRDVRGNERRHEVSEEIREAAERDRNRRRTRGGAAVTYSDPLVTQTDGLSTATSRSRKDDNYRSEYRSRDPQKGIYDHPFYRNHRQKRSQSETNLLSNKQQETRIHQDQGKERRASLRPGSTKGHQQTELPTASFSGQSLSKYKKTKKSGKGEKTVSKKDDTSFMLIGGTYANSL</sequence>
<dbReference type="Proteomes" id="UP001432027">
    <property type="component" value="Unassembled WGS sequence"/>
</dbReference>
<name>A0AAV5SLC8_9BILA</name>
<feature type="compositionally biased region" description="Polar residues" evidence="1">
    <location>
        <begin position="98"/>
        <end position="107"/>
    </location>
</feature>
<gene>
    <name evidence="2" type="ORF">PENTCL1PPCAC_5687</name>
</gene>
<feature type="non-terminal residue" evidence="2">
    <location>
        <position position="1"/>
    </location>
</feature>
<feature type="compositionally biased region" description="Polar residues" evidence="1">
    <location>
        <begin position="49"/>
        <end position="61"/>
    </location>
</feature>
<feature type="compositionally biased region" description="Basic and acidic residues" evidence="1">
    <location>
        <begin position="63"/>
        <end position="87"/>
    </location>
</feature>
<keyword evidence="3" id="KW-1185">Reference proteome</keyword>